<evidence type="ECO:0000313" key="2">
    <source>
        <dbReference type="EMBL" id="OHV36352.1"/>
    </source>
</evidence>
<dbReference type="SUPFAM" id="SSF75011">
    <property type="entry name" value="3-carboxy-cis,cis-mucoante lactonizing enzyme"/>
    <property type="match status" value="1"/>
</dbReference>
<dbReference type="EMBL" id="MBLM01000117">
    <property type="protein sequence ID" value="OHV36352.1"/>
    <property type="molecule type" value="Genomic_DNA"/>
</dbReference>
<name>A0A1S1QTI0_9ACTN</name>
<evidence type="ECO:0000256" key="1">
    <source>
        <dbReference type="SAM" id="MobiDB-lite"/>
    </source>
</evidence>
<proteinExistence type="predicted"/>
<keyword evidence="3" id="KW-1185">Reference proteome</keyword>
<gene>
    <name evidence="2" type="ORF">CC117_18305</name>
</gene>
<reference evidence="3" key="1">
    <citation type="submission" date="2016-07" db="EMBL/GenBank/DDBJ databases">
        <title>Sequence Frankia sp. strain CcI1.17.</title>
        <authorList>
            <person name="Ghodhbane-Gtari F."/>
            <person name="Swanson E."/>
            <person name="Gueddou A."/>
            <person name="Morris K."/>
            <person name="Hezbri K."/>
            <person name="Ktari A."/>
            <person name="Nouioui I."/>
            <person name="Abebe-Akele F."/>
            <person name="Simpson S."/>
            <person name="Thomas K."/>
            <person name="Gtari M."/>
            <person name="Tisa L.S."/>
            <person name="Hurst S."/>
        </authorList>
    </citation>
    <scope>NUCLEOTIDE SEQUENCE [LARGE SCALE GENOMIC DNA]</scope>
    <source>
        <strain evidence="3">Cc1.17</strain>
    </source>
</reference>
<dbReference type="PRINTS" id="PR01217">
    <property type="entry name" value="PRICHEXTENSN"/>
</dbReference>
<feature type="region of interest" description="Disordered" evidence="1">
    <location>
        <begin position="360"/>
        <end position="489"/>
    </location>
</feature>
<dbReference type="OrthoDB" id="3372012at2"/>
<organism evidence="2 3">
    <name type="scientific">Parafrankia colletiae</name>
    <dbReference type="NCBI Taxonomy" id="573497"/>
    <lineage>
        <taxon>Bacteria</taxon>
        <taxon>Bacillati</taxon>
        <taxon>Actinomycetota</taxon>
        <taxon>Actinomycetes</taxon>
        <taxon>Frankiales</taxon>
        <taxon>Frankiaceae</taxon>
        <taxon>Parafrankia</taxon>
    </lineage>
</organism>
<evidence type="ECO:0000313" key="3">
    <source>
        <dbReference type="Proteomes" id="UP000179627"/>
    </source>
</evidence>
<dbReference type="AlphaFoldDB" id="A0A1S1QTI0"/>
<feature type="compositionally biased region" description="Pro residues" evidence="1">
    <location>
        <begin position="378"/>
        <end position="389"/>
    </location>
</feature>
<comment type="caution">
    <text evidence="2">The sequence shown here is derived from an EMBL/GenBank/DDBJ whole genome shotgun (WGS) entry which is preliminary data.</text>
</comment>
<sequence>MGVTGTAALFGAVSRGIAPTRLDLTDGGTWLPTAATSTLIHLSGPSGRANAAVTVPGTAGNDLTVTTTSARILVSEGGGAGRVHLVDPARLALVRTADLGPGVTIIAAGRVAYALDATAGRVQQLSPDDLSPTGGVLSLPAPLGGVALARSGDGTLWVPLRATGEVAAVRDGVARRGHRPVAPPGNAVDIILVDGRPVAVDATAGTLTVLDPEDPGRWGRVIPLPPRGVPRPPERPLLVAPRTDGGPVPLLDPATRRLFLVDVIRGRVTGADLPSPARPDETGFGTPLVHAGHAYVPDSGSGVVLDYDLARGRFAEPVRLAGPDGKARLTATADSGQVWINDAAGPDAVMINEQGRTLITKQPSDLPGLPTGTARPLPAAPPLPAPEPARPAGRGEAGGATSTRPPAAGRTSAATDPSPGPDTGADLENEPEQPTPGPTASPSIRPSTPPPSRPPPPPPPPVTVPPVGTPSPSPTPVPPSATPDGLPLG</sequence>
<protein>
    <submittedName>
        <fullName evidence="2">Uncharacterized protein</fullName>
    </submittedName>
</protein>
<accession>A0A1S1QTI0</accession>
<feature type="region of interest" description="Disordered" evidence="1">
    <location>
        <begin position="222"/>
        <end position="241"/>
    </location>
</feature>
<dbReference type="Proteomes" id="UP000179627">
    <property type="component" value="Unassembled WGS sequence"/>
</dbReference>
<feature type="compositionally biased region" description="Pro residues" evidence="1">
    <location>
        <begin position="447"/>
        <end position="481"/>
    </location>
</feature>